<protein>
    <submittedName>
        <fullName evidence="1">Uncharacterized protein</fullName>
    </submittedName>
</protein>
<name>A0AA41XAH7_9BACI</name>
<keyword evidence="2" id="KW-1185">Reference proteome</keyword>
<reference evidence="1" key="1">
    <citation type="submission" date="2022-07" db="EMBL/GenBank/DDBJ databases">
        <authorList>
            <person name="Li W.-J."/>
            <person name="Deng Q.-Q."/>
        </authorList>
    </citation>
    <scope>NUCLEOTIDE SEQUENCE</scope>
    <source>
        <strain evidence="1">SYSU M60031</strain>
    </source>
</reference>
<evidence type="ECO:0000313" key="1">
    <source>
        <dbReference type="EMBL" id="MCP8969739.1"/>
    </source>
</evidence>
<evidence type="ECO:0000313" key="2">
    <source>
        <dbReference type="Proteomes" id="UP001156102"/>
    </source>
</evidence>
<organism evidence="1 2">
    <name type="scientific">Ectobacillus ponti</name>
    <dbReference type="NCBI Taxonomy" id="2961894"/>
    <lineage>
        <taxon>Bacteria</taxon>
        <taxon>Bacillati</taxon>
        <taxon>Bacillota</taxon>
        <taxon>Bacilli</taxon>
        <taxon>Bacillales</taxon>
        <taxon>Bacillaceae</taxon>
        <taxon>Ectobacillus</taxon>
    </lineage>
</organism>
<dbReference type="RefSeq" id="WP_254759660.1">
    <property type="nucleotide sequence ID" value="NZ_JANCLT010000007.1"/>
</dbReference>
<proteinExistence type="predicted"/>
<dbReference type="AlphaFoldDB" id="A0AA41XAH7"/>
<dbReference type="EMBL" id="JANCLT010000007">
    <property type="protein sequence ID" value="MCP8969739.1"/>
    <property type="molecule type" value="Genomic_DNA"/>
</dbReference>
<sequence>MEIFKAYSAHNLLSLELADPADWKGALEKWSRTSSPTVSLKLNVPARYFLKGRDLCKVIQEEYDRKFTLDKLIEFFIREFTEQYAFRDQDPAKYYLKCAELYKDIHTNHFYSEECKEPMKTFRARILRQHIYDMEMLLADIHECNPQEVRQLEGKKVSASLPAIRDDRYFFTVEDVISRRFTLYFNRTIRGFNPYAVKNLIKALKNDEALDDIEEEAYTR</sequence>
<comment type="caution">
    <text evidence="1">The sequence shown here is derived from an EMBL/GenBank/DDBJ whole genome shotgun (WGS) entry which is preliminary data.</text>
</comment>
<gene>
    <name evidence="1" type="ORF">NK662_14505</name>
</gene>
<dbReference type="Proteomes" id="UP001156102">
    <property type="component" value="Unassembled WGS sequence"/>
</dbReference>
<accession>A0AA41XAH7</accession>